<keyword evidence="3" id="KW-0560">Oxidoreductase</keyword>
<evidence type="ECO:0000256" key="1">
    <source>
        <dbReference type="ARBA" id="ARBA00022723"/>
    </source>
</evidence>
<dbReference type="PROSITE" id="PS00086">
    <property type="entry name" value="CYTOCHROME_P450"/>
    <property type="match status" value="1"/>
</dbReference>
<accession>W7DZ65</accession>
<comment type="similarity">
    <text evidence="3">Belongs to the cytochrome P450 family.</text>
</comment>
<keyword evidence="2 3" id="KW-0408">Iron</keyword>
<organism evidence="4 5">
    <name type="scientific">Bipolaris victoriae (strain FI3)</name>
    <name type="common">Victoria blight of oats agent</name>
    <name type="synonym">Cochliobolus victoriae</name>
    <dbReference type="NCBI Taxonomy" id="930091"/>
    <lineage>
        <taxon>Eukaryota</taxon>
        <taxon>Fungi</taxon>
        <taxon>Dikarya</taxon>
        <taxon>Ascomycota</taxon>
        <taxon>Pezizomycotina</taxon>
        <taxon>Dothideomycetes</taxon>
        <taxon>Pleosporomycetidae</taxon>
        <taxon>Pleosporales</taxon>
        <taxon>Pleosporineae</taxon>
        <taxon>Pleosporaceae</taxon>
        <taxon>Bipolaris</taxon>
    </lineage>
</organism>
<dbReference type="Gene3D" id="1.10.630.10">
    <property type="entry name" value="Cytochrome P450"/>
    <property type="match status" value="1"/>
</dbReference>
<evidence type="ECO:0000256" key="3">
    <source>
        <dbReference type="RuleBase" id="RU000461"/>
    </source>
</evidence>
<gene>
    <name evidence="4" type="ORF">COCVIDRAFT_114004</name>
</gene>
<dbReference type="InterPro" id="IPR001128">
    <property type="entry name" value="Cyt_P450"/>
</dbReference>
<dbReference type="Proteomes" id="UP000054337">
    <property type="component" value="Unassembled WGS sequence"/>
</dbReference>
<feature type="non-terminal residue" evidence="4">
    <location>
        <position position="1"/>
    </location>
</feature>
<dbReference type="HOGENOM" id="CLU_2654682_0_0_1"/>
<reference evidence="4 5" key="1">
    <citation type="journal article" date="2013" name="PLoS Genet.">
        <title>Comparative genome structure, secondary metabolite, and effector coding capacity across Cochliobolus pathogens.</title>
        <authorList>
            <person name="Condon B.J."/>
            <person name="Leng Y."/>
            <person name="Wu D."/>
            <person name="Bushley K.E."/>
            <person name="Ohm R.A."/>
            <person name="Otillar R."/>
            <person name="Martin J."/>
            <person name="Schackwitz W."/>
            <person name="Grimwood J."/>
            <person name="MohdZainudin N."/>
            <person name="Xue C."/>
            <person name="Wang R."/>
            <person name="Manning V.A."/>
            <person name="Dhillon B."/>
            <person name="Tu Z.J."/>
            <person name="Steffenson B.J."/>
            <person name="Salamov A."/>
            <person name="Sun H."/>
            <person name="Lowry S."/>
            <person name="LaButti K."/>
            <person name="Han J."/>
            <person name="Copeland A."/>
            <person name="Lindquist E."/>
            <person name="Barry K."/>
            <person name="Schmutz J."/>
            <person name="Baker S.E."/>
            <person name="Ciuffetti L.M."/>
            <person name="Grigoriev I.V."/>
            <person name="Zhong S."/>
            <person name="Turgeon B.G."/>
        </authorList>
    </citation>
    <scope>NUCLEOTIDE SEQUENCE [LARGE SCALE GENOMIC DNA]</scope>
    <source>
        <strain evidence="4 5">FI3</strain>
    </source>
</reference>
<dbReference type="GO" id="GO:0016705">
    <property type="term" value="F:oxidoreductase activity, acting on paired donors, with incorporation or reduction of molecular oxygen"/>
    <property type="evidence" value="ECO:0007669"/>
    <property type="project" value="InterPro"/>
</dbReference>
<keyword evidence="3" id="KW-0349">Heme</keyword>
<dbReference type="GO" id="GO:0004497">
    <property type="term" value="F:monooxygenase activity"/>
    <property type="evidence" value="ECO:0007669"/>
    <property type="project" value="UniProtKB-KW"/>
</dbReference>
<sequence>FGQGSRTCLGKNISLMELSKAIPQITRHFDYLPDTTSGEPEYVTENVWFVKIKEFHCKVYKRNAE</sequence>
<dbReference type="RefSeq" id="XP_014551003.1">
    <property type="nucleotide sequence ID" value="XM_014695517.1"/>
</dbReference>
<protein>
    <recommendedName>
        <fullName evidence="6">Cytochrome P450</fullName>
    </recommendedName>
</protein>
<proteinExistence type="inferred from homology"/>
<dbReference type="InterPro" id="IPR036396">
    <property type="entry name" value="Cyt_P450_sf"/>
</dbReference>
<name>W7DZ65_BIPV3</name>
<evidence type="ECO:0000256" key="2">
    <source>
        <dbReference type="ARBA" id="ARBA00023004"/>
    </source>
</evidence>
<dbReference type="EMBL" id="KI968848">
    <property type="protein sequence ID" value="EUN21426.1"/>
    <property type="molecule type" value="Genomic_DNA"/>
</dbReference>
<evidence type="ECO:0000313" key="5">
    <source>
        <dbReference type="Proteomes" id="UP000054337"/>
    </source>
</evidence>
<evidence type="ECO:0000313" key="4">
    <source>
        <dbReference type="EMBL" id="EUN21426.1"/>
    </source>
</evidence>
<dbReference type="GO" id="GO:0005506">
    <property type="term" value="F:iron ion binding"/>
    <property type="evidence" value="ECO:0007669"/>
    <property type="project" value="InterPro"/>
</dbReference>
<keyword evidence="3" id="KW-0503">Monooxygenase</keyword>
<dbReference type="AlphaFoldDB" id="W7DZ65"/>
<dbReference type="Pfam" id="PF00067">
    <property type="entry name" value="p450"/>
    <property type="match status" value="1"/>
</dbReference>
<keyword evidence="1 3" id="KW-0479">Metal-binding</keyword>
<dbReference type="InterPro" id="IPR017972">
    <property type="entry name" value="Cyt_P450_CS"/>
</dbReference>
<keyword evidence="5" id="KW-1185">Reference proteome</keyword>
<dbReference type="GeneID" id="26250469"/>
<evidence type="ECO:0008006" key="6">
    <source>
        <dbReference type="Google" id="ProtNLM"/>
    </source>
</evidence>
<dbReference type="GO" id="GO:0020037">
    <property type="term" value="F:heme binding"/>
    <property type="evidence" value="ECO:0007669"/>
    <property type="project" value="InterPro"/>
</dbReference>
<dbReference type="SUPFAM" id="SSF48264">
    <property type="entry name" value="Cytochrome P450"/>
    <property type="match status" value="1"/>
</dbReference>